<reference evidence="1 2" key="1">
    <citation type="submission" date="2014-12" db="EMBL/GenBank/DDBJ databases">
        <title>Draft genome sequences of 29 type strains of Enterococci.</title>
        <authorList>
            <person name="Zhong Z."/>
            <person name="Sun Z."/>
            <person name="Liu W."/>
            <person name="Zhang W."/>
            <person name="Zhang H."/>
        </authorList>
    </citation>
    <scope>NUCLEOTIDE SEQUENCE [LARGE SCALE GENOMIC DNA]</scope>
    <source>
        <strain evidence="1 2">DSM 17690</strain>
    </source>
</reference>
<dbReference type="GO" id="GO:0019441">
    <property type="term" value="P:L-tryptophan catabolic process to kynurenine"/>
    <property type="evidence" value="ECO:0007669"/>
    <property type="project" value="InterPro"/>
</dbReference>
<dbReference type="Pfam" id="PF04199">
    <property type="entry name" value="Cyclase"/>
    <property type="match status" value="1"/>
</dbReference>
<dbReference type="OrthoDB" id="9796085at2"/>
<dbReference type="EMBL" id="JXKD01000026">
    <property type="protein sequence ID" value="OJG08890.1"/>
    <property type="molecule type" value="Genomic_DNA"/>
</dbReference>
<dbReference type="Gene3D" id="3.50.30.50">
    <property type="entry name" value="Putative cyclase"/>
    <property type="match status" value="2"/>
</dbReference>
<evidence type="ECO:0000313" key="1">
    <source>
        <dbReference type="EMBL" id="OJG08890.1"/>
    </source>
</evidence>
<protein>
    <recommendedName>
        <fullName evidence="3">Cyclase</fullName>
    </recommendedName>
</protein>
<accession>A0A1L8QN12</accession>
<proteinExistence type="predicted"/>
<sequence length="173" mass="19546">MKIIDLSTPLFSGMTVYPRDPEVKIKVVHTYEKETWELRQLTMGTHTGTHVDAFSHMDEGAETIDQIPLNNFFGPTEVVKKNQKWPKEKGLLFIEEIGLAELDKILSVKPKFIGGMITEELERALLKNKIVTYTGLVNLECLPKQETFIFYGLPLKIKSGDGSPVRAIAIIED</sequence>
<dbReference type="SUPFAM" id="SSF102198">
    <property type="entry name" value="Putative cyclase"/>
    <property type="match status" value="1"/>
</dbReference>
<evidence type="ECO:0008006" key="3">
    <source>
        <dbReference type="Google" id="ProtNLM"/>
    </source>
</evidence>
<gene>
    <name evidence="1" type="ORF">RU93_GL001334</name>
</gene>
<dbReference type="PANTHER" id="PTHR31118:SF12">
    <property type="entry name" value="CYCLASE-LIKE PROTEIN 2"/>
    <property type="match status" value="1"/>
</dbReference>
<dbReference type="Proteomes" id="UP000182149">
    <property type="component" value="Unassembled WGS sequence"/>
</dbReference>
<comment type="caution">
    <text evidence="1">The sequence shown here is derived from an EMBL/GenBank/DDBJ whole genome shotgun (WGS) entry which is preliminary data.</text>
</comment>
<keyword evidence="2" id="KW-1185">Reference proteome</keyword>
<dbReference type="PANTHER" id="PTHR31118">
    <property type="entry name" value="CYCLASE-LIKE PROTEIN 2"/>
    <property type="match status" value="1"/>
</dbReference>
<dbReference type="GO" id="GO:0004061">
    <property type="term" value="F:arylformamidase activity"/>
    <property type="evidence" value="ECO:0007669"/>
    <property type="project" value="InterPro"/>
</dbReference>
<name>A0A1L8QN12_9ENTE</name>
<organism evidence="1 2">
    <name type="scientific">Enterococcus aquimarinus</name>
    <dbReference type="NCBI Taxonomy" id="328396"/>
    <lineage>
        <taxon>Bacteria</taxon>
        <taxon>Bacillati</taxon>
        <taxon>Bacillota</taxon>
        <taxon>Bacilli</taxon>
        <taxon>Lactobacillales</taxon>
        <taxon>Enterococcaceae</taxon>
        <taxon>Enterococcus</taxon>
    </lineage>
</organism>
<evidence type="ECO:0000313" key="2">
    <source>
        <dbReference type="Proteomes" id="UP000182149"/>
    </source>
</evidence>
<dbReference type="STRING" id="328396.RU93_GL001334"/>
<dbReference type="InterPro" id="IPR007325">
    <property type="entry name" value="KFase/CYL"/>
</dbReference>
<dbReference type="InterPro" id="IPR037175">
    <property type="entry name" value="KFase_sf"/>
</dbReference>
<dbReference type="RefSeq" id="WP_071875768.1">
    <property type="nucleotide sequence ID" value="NZ_JBHSHF010000001.1"/>
</dbReference>
<dbReference type="AlphaFoldDB" id="A0A1L8QN12"/>